<accession>A0A7M7NPG4</accession>
<organism evidence="9 10">
    <name type="scientific">Strongylocentrotus purpuratus</name>
    <name type="common">Purple sea urchin</name>
    <dbReference type="NCBI Taxonomy" id="7668"/>
    <lineage>
        <taxon>Eukaryota</taxon>
        <taxon>Metazoa</taxon>
        <taxon>Echinodermata</taxon>
        <taxon>Eleutherozoa</taxon>
        <taxon>Echinozoa</taxon>
        <taxon>Echinoidea</taxon>
        <taxon>Euechinoidea</taxon>
        <taxon>Echinacea</taxon>
        <taxon>Camarodonta</taxon>
        <taxon>Echinidea</taxon>
        <taxon>Strongylocentrotidae</taxon>
        <taxon>Strongylocentrotus</taxon>
    </lineage>
</organism>
<dbReference type="PANTHER" id="PTHR24269:SF16">
    <property type="entry name" value="PROTEIN SLG1"/>
    <property type="match status" value="1"/>
</dbReference>
<evidence type="ECO:0000259" key="8">
    <source>
        <dbReference type="PROSITE" id="PS51212"/>
    </source>
</evidence>
<evidence type="ECO:0000256" key="3">
    <source>
        <dbReference type="ARBA" id="ARBA00022729"/>
    </source>
</evidence>
<dbReference type="Proteomes" id="UP000007110">
    <property type="component" value="Unassembled WGS sequence"/>
</dbReference>
<keyword evidence="6" id="KW-0325">Glycoprotein</keyword>
<feature type="chain" id="PRO_5029506287" description="WSC domain-containing protein" evidence="7">
    <location>
        <begin position="24"/>
        <end position="133"/>
    </location>
</feature>
<evidence type="ECO:0000256" key="6">
    <source>
        <dbReference type="ARBA" id="ARBA00023180"/>
    </source>
</evidence>
<evidence type="ECO:0000256" key="2">
    <source>
        <dbReference type="ARBA" id="ARBA00022692"/>
    </source>
</evidence>
<keyword evidence="4" id="KW-1133">Transmembrane helix</keyword>
<reference evidence="10" key="1">
    <citation type="submission" date="2015-02" db="EMBL/GenBank/DDBJ databases">
        <title>Genome sequencing for Strongylocentrotus purpuratus.</title>
        <authorList>
            <person name="Murali S."/>
            <person name="Liu Y."/>
            <person name="Vee V."/>
            <person name="English A."/>
            <person name="Wang M."/>
            <person name="Skinner E."/>
            <person name="Han Y."/>
            <person name="Muzny D.M."/>
            <person name="Worley K.C."/>
            <person name="Gibbs R.A."/>
        </authorList>
    </citation>
    <scope>NUCLEOTIDE SEQUENCE</scope>
</reference>
<dbReference type="EnsemblMetazoa" id="XM_030983698">
    <property type="protein sequence ID" value="XP_030839558"/>
    <property type="gene ID" value="LOC115923277"/>
</dbReference>
<feature type="domain" description="WSC" evidence="8">
    <location>
        <begin position="28"/>
        <end position="126"/>
    </location>
</feature>
<dbReference type="RefSeq" id="XP_030839558.1">
    <property type="nucleotide sequence ID" value="XM_030983698.1"/>
</dbReference>
<keyword evidence="5" id="KW-0472">Membrane</keyword>
<dbReference type="InterPro" id="IPR002889">
    <property type="entry name" value="WSC_carb-bd"/>
</dbReference>
<dbReference type="GO" id="GO:0016020">
    <property type="term" value="C:membrane"/>
    <property type="evidence" value="ECO:0007669"/>
    <property type="project" value="UniProtKB-SubCell"/>
</dbReference>
<keyword evidence="2" id="KW-0812">Transmembrane</keyword>
<dbReference type="Pfam" id="PF01822">
    <property type="entry name" value="WSC"/>
    <property type="match status" value="1"/>
</dbReference>
<dbReference type="OMA" id="EHANECY"/>
<evidence type="ECO:0000313" key="9">
    <source>
        <dbReference type="EnsemblMetazoa" id="XP_030839558"/>
    </source>
</evidence>
<dbReference type="AlphaFoldDB" id="A0A7M7NPG4"/>
<dbReference type="InterPro" id="IPR051836">
    <property type="entry name" value="Kremen_rcpt"/>
</dbReference>
<evidence type="ECO:0000256" key="7">
    <source>
        <dbReference type="SAM" id="SignalP"/>
    </source>
</evidence>
<evidence type="ECO:0000256" key="4">
    <source>
        <dbReference type="ARBA" id="ARBA00022989"/>
    </source>
</evidence>
<reference evidence="9" key="2">
    <citation type="submission" date="2021-01" db="UniProtKB">
        <authorList>
            <consortium name="EnsemblMetazoa"/>
        </authorList>
    </citation>
    <scope>IDENTIFICATION</scope>
</reference>
<keyword evidence="10" id="KW-1185">Reference proteome</keyword>
<protein>
    <recommendedName>
        <fullName evidence="8">WSC domain-containing protein</fullName>
    </recommendedName>
</protein>
<sequence length="133" mass="14704">MYLRLVCYYMLQAIFIWAQASSAVETYDDLYVGCFTDATIKRVLPDAQLISDDMTITVCIDYCTTLTDTDSAYAGVEHANECYCGVAGTNYDRLGVPEDGDCDFPCAGDNTNICGGINKISIYNGKFKNHQNQ</sequence>
<name>A0A7M7NPG4_STRPU</name>
<proteinExistence type="predicted"/>
<dbReference type="KEGG" id="spu:115923277"/>
<feature type="signal peptide" evidence="7">
    <location>
        <begin position="1"/>
        <end position="23"/>
    </location>
</feature>
<dbReference type="OrthoDB" id="6137645at2759"/>
<evidence type="ECO:0000256" key="5">
    <source>
        <dbReference type="ARBA" id="ARBA00023136"/>
    </source>
</evidence>
<evidence type="ECO:0000256" key="1">
    <source>
        <dbReference type="ARBA" id="ARBA00004167"/>
    </source>
</evidence>
<dbReference type="GeneID" id="115923277"/>
<evidence type="ECO:0000313" key="10">
    <source>
        <dbReference type="Proteomes" id="UP000007110"/>
    </source>
</evidence>
<dbReference type="SMART" id="SM00321">
    <property type="entry name" value="WSC"/>
    <property type="match status" value="1"/>
</dbReference>
<keyword evidence="3 7" id="KW-0732">Signal</keyword>
<dbReference type="InParanoid" id="A0A7M7NPG4"/>
<dbReference type="PANTHER" id="PTHR24269">
    <property type="entry name" value="KREMEN PROTEIN"/>
    <property type="match status" value="1"/>
</dbReference>
<comment type="subcellular location">
    <subcellularLocation>
        <location evidence="1">Membrane</location>
        <topology evidence="1">Single-pass membrane protein</topology>
    </subcellularLocation>
</comment>
<dbReference type="PROSITE" id="PS51212">
    <property type="entry name" value="WSC"/>
    <property type="match status" value="1"/>
</dbReference>